<feature type="repeat" description="ANK" evidence="3">
    <location>
        <begin position="113"/>
        <end position="136"/>
    </location>
</feature>
<dbReference type="InParanoid" id="A0A1X7SST8"/>
<sequence length="136" mass="15874">MSSDLDFDDKSCWFAFKERDHEEAVRLLPLVKEPKRIKRKYIIWDNTSLLHFSSRNGWLAVTKELVTKYHCDPHERDGTGQSCLHYAAQCNHVDVMRYLIDECHCDVMAVDWRERTPLHLAADLGHSEAIECLLST</sequence>
<evidence type="ECO:0000313" key="4">
    <source>
        <dbReference type="EnsemblMetazoa" id="Aqu2.1.05143_001"/>
    </source>
</evidence>
<evidence type="ECO:0000256" key="2">
    <source>
        <dbReference type="ARBA" id="ARBA00023043"/>
    </source>
</evidence>
<dbReference type="PROSITE" id="PS50088">
    <property type="entry name" value="ANK_REPEAT"/>
    <property type="match status" value="2"/>
</dbReference>
<feature type="repeat" description="ANK" evidence="3">
    <location>
        <begin position="79"/>
        <end position="101"/>
    </location>
</feature>
<organism evidence="4">
    <name type="scientific">Amphimedon queenslandica</name>
    <name type="common">Sponge</name>
    <dbReference type="NCBI Taxonomy" id="400682"/>
    <lineage>
        <taxon>Eukaryota</taxon>
        <taxon>Metazoa</taxon>
        <taxon>Porifera</taxon>
        <taxon>Demospongiae</taxon>
        <taxon>Heteroscleromorpha</taxon>
        <taxon>Haplosclerida</taxon>
        <taxon>Niphatidae</taxon>
        <taxon>Amphimedon</taxon>
    </lineage>
</organism>
<dbReference type="PANTHER" id="PTHR24198:SF165">
    <property type="entry name" value="ANKYRIN REPEAT-CONTAINING PROTEIN-RELATED"/>
    <property type="match status" value="1"/>
</dbReference>
<dbReference type="EnsemblMetazoa" id="Aqu2.1.05143_001">
    <property type="protein sequence ID" value="Aqu2.1.05143_001"/>
    <property type="gene ID" value="Aqu2.1.05143"/>
</dbReference>
<accession>A0A1X7SST8</accession>
<dbReference type="PANTHER" id="PTHR24198">
    <property type="entry name" value="ANKYRIN REPEAT AND PROTEIN KINASE DOMAIN-CONTAINING PROTEIN"/>
    <property type="match status" value="1"/>
</dbReference>
<gene>
    <name evidence="4" type="primary">105315847</name>
</gene>
<reference evidence="5" key="1">
    <citation type="journal article" date="2010" name="Nature">
        <title>The Amphimedon queenslandica genome and the evolution of animal complexity.</title>
        <authorList>
            <person name="Srivastava M."/>
            <person name="Simakov O."/>
            <person name="Chapman J."/>
            <person name="Fahey B."/>
            <person name="Gauthier M.E."/>
            <person name="Mitros T."/>
            <person name="Richards G.S."/>
            <person name="Conaco C."/>
            <person name="Dacre M."/>
            <person name="Hellsten U."/>
            <person name="Larroux C."/>
            <person name="Putnam N.H."/>
            <person name="Stanke M."/>
            <person name="Adamska M."/>
            <person name="Darling A."/>
            <person name="Degnan S.M."/>
            <person name="Oakley T.H."/>
            <person name="Plachetzki D.C."/>
            <person name="Zhai Y."/>
            <person name="Adamski M."/>
            <person name="Calcino A."/>
            <person name="Cummins S.F."/>
            <person name="Goodstein D.M."/>
            <person name="Harris C."/>
            <person name="Jackson D.J."/>
            <person name="Leys S.P."/>
            <person name="Shu S."/>
            <person name="Woodcroft B.J."/>
            <person name="Vervoort M."/>
            <person name="Kosik K.S."/>
            <person name="Manning G."/>
            <person name="Degnan B.M."/>
            <person name="Rokhsar D.S."/>
        </authorList>
    </citation>
    <scope>NUCLEOTIDE SEQUENCE [LARGE SCALE GENOMIC DNA]</scope>
</reference>
<proteinExistence type="predicted"/>
<dbReference type="InterPro" id="IPR036770">
    <property type="entry name" value="Ankyrin_rpt-contain_sf"/>
</dbReference>
<dbReference type="EnsemblMetazoa" id="XM_011410609.1">
    <property type="protein sequence ID" value="XP_011408911.1"/>
    <property type="gene ID" value="LOC105315847"/>
</dbReference>
<protein>
    <submittedName>
        <fullName evidence="4">Uncharacterized protein</fullName>
    </submittedName>
</protein>
<dbReference type="KEGG" id="aqu:105315847"/>
<evidence type="ECO:0000256" key="1">
    <source>
        <dbReference type="ARBA" id="ARBA00022737"/>
    </source>
</evidence>
<name>A0A1X7SST8_AMPQE</name>
<dbReference type="OrthoDB" id="20872at2759"/>
<dbReference type="InterPro" id="IPR002110">
    <property type="entry name" value="Ankyrin_rpt"/>
</dbReference>
<keyword evidence="2 3" id="KW-0040">ANK repeat</keyword>
<dbReference type="Proteomes" id="UP000007879">
    <property type="component" value="Unassembled WGS sequence"/>
</dbReference>
<evidence type="ECO:0000256" key="3">
    <source>
        <dbReference type="PROSITE-ProRule" id="PRU00023"/>
    </source>
</evidence>
<evidence type="ECO:0000313" key="5">
    <source>
        <dbReference type="Proteomes" id="UP000007879"/>
    </source>
</evidence>
<dbReference type="SUPFAM" id="SSF48403">
    <property type="entry name" value="Ankyrin repeat"/>
    <property type="match status" value="1"/>
</dbReference>
<keyword evidence="1" id="KW-0677">Repeat</keyword>
<dbReference type="Pfam" id="PF12796">
    <property type="entry name" value="Ank_2"/>
    <property type="match status" value="1"/>
</dbReference>
<dbReference type="AlphaFoldDB" id="A0A1X7SST8"/>
<dbReference type="Gene3D" id="1.25.40.20">
    <property type="entry name" value="Ankyrin repeat-containing domain"/>
    <property type="match status" value="1"/>
</dbReference>
<dbReference type="SMART" id="SM00248">
    <property type="entry name" value="ANK"/>
    <property type="match status" value="2"/>
</dbReference>
<dbReference type="PROSITE" id="PS50297">
    <property type="entry name" value="ANK_REP_REGION"/>
    <property type="match status" value="2"/>
</dbReference>
<keyword evidence="5" id="KW-1185">Reference proteome</keyword>
<reference evidence="4" key="2">
    <citation type="submission" date="2017-05" db="UniProtKB">
        <authorList>
            <consortium name="EnsemblMetazoa"/>
        </authorList>
    </citation>
    <scope>IDENTIFICATION</scope>
</reference>